<organism evidence="1 2">
    <name type="scientific">Kocuria marina subsp. indica</name>
    <dbReference type="NCBI Taxonomy" id="1049583"/>
    <lineage>
        <taxon>Bacteria</taxon>
        <taxon>Bacillati</taxon>
        <taxon>Actinomycetota</taxon>
        <taxon>Actinomycetes</taxon>
        <taxon>Micrococcales</taxon>
        <taxon>Micrococcaceae</taxon>
        <taxon>Kocuria</taxon>
    </lineage>
</organism>
<dbReference type="Proteomes" id="UP000192929">
    <property type="component" value="Unassembled WGS sequence"/>
</dbReference>
<proteinExistence type="predicted"/>
<sequence>MSANAVGFALLILGVALLLGKFVRVKVGWVQSLFRSDEYYSAGTMTSCPSSVEPFSLHMSIAAVAGGVHHPGGGRHRVQRGHFPVVGTPHHRSLLARARYR</sequence>
<reference evidence="2" key="1">
    <citation type="submission" date="2017-04" db="EMBL/GenBank/DDBJ databases">
        <authorList>
            <person name="Varghese N."/>
            <person name="Submissions S."/>
        </authorList>
    </citation>
    <scope>NUCLEOTIDE SEQUENCE [LARGE SCALE GENOMIC DNA]</scope>
    <source>
        <strain evidence="2">NIO-1021</strain>
    </source>
</reference>
<gene>
    <name evidence="1" type="ORF">SAMN06296028_10631</name>
</gene>
<name>A0A1X7CUA2_9MICC</name>
<dbReference type="AlphaFoldDB" id="A0A1X7CUA2"/>
<evidence type="ECO:0000313" key="2">
    <source>
        <dbReference type="Proteomes" id="UP000192929"/>
    </source>
</evidence>
<dbReference type="EMBL" id="FXAC01000006">
    <property type="protein sequence ID" value="SMF03343.1"/>
    <property type="molecule type" value="Genomic_DNA"/>
</dbReference>
<accession>A0A1X7CUA2</accession>
<keyword evidence="2" id="KW-1185">Reference proteome</keyword>
<evidence type="ECO:0000313" key="1">
    <source>
        <dbReference type="EMBL" id="SMF03343.1"/>
    </source>
</evidence>
<protein>
    <submittedName>
        <fullName evidence="1">Uncharacterized protein</fullName>
    </submittedName>
</protein>
<dbReference type="RefSeq" id="WP_206051946.1">
    <property type="nucleotide sequence ID" value="NZ_FXAC01000006.1"/>
</dbReference>